<dbReference type="GO" id="GO:0004077">
    <property type="term" value="F:biotin--[biotin carboxyl-carrier protein] ligase activity"/>
    <property type="evidence" value="ECO:0007669"/>
    <property type="project" value="InterPro"/>
</dbReference>
<dbReference type="NCBIfam" id="TIGR00121">
    <property type="entry name" value="birA_ligase"/>
    <property type="match status" value="1"/>
</dbReference>
<dbReference type="Gene3D" id="2.30.30.100">
    <property type="match status" value="1"/>
</dbReference>
<dbReference type="InterPro" id="IPR004408">
    <property type="entry name" value="Biotin_CoA_COase_ligase"/>
</dbReference>
<dbReference type="Gene3D" id="3.30.930.10">
    <property type="entry name" value="Bira Bifunctional Protein, Domain 2"/>
    <property type="match status" value="1"/>
</dbReference>
<evidence type="ECO:0000259" key="2">
    <source>
        <dbReference type="PROSITE" id="PS51733"/>
    </source>
</evidence>
<name>A0A6J6GXD0_9ZZZZ</name>
<dbReference type="PANTHER" id="PTHR12835">
    <property type="entry name" value="BIOTIN PROTEIN LIGASE"/>
    <property type="match status" value="1"/>
</dbReference>
<proteinExistence type="predicted"/>
<dbReference type="InterPro" id="IPR045864">
    <property type="entry name" value="aa-tRNA-synth_II/BPL/LPL"/>
</dbReference>
<reference evidence="3" key="1">
    <citation type="submission" date="2020-05" db="EMBL/GenBank/DDBJ databases">
        <authorList>
            <person name="Chiriac C."/>
            <person name="Salcher M."/>
            <person name="Ghai R."/>
            <person name="Kavagutti S V."/>
        </authorList>
    </citation>
    <scope>NUCLEOTIDE SEQUENCE</scope>
</reference>
<dbReference type="InterPro" id="IPR003142">
    <property type="entry name" value="BPL_C"/>
</dbReference>
<dbReference type="PANTHER" id="PTHR12835:SF5">
    <property type="entry name" value="BIOTIN--PROTEIN LIGASE"/>
    <property type="match status" value="1"/>
</dbReference>
<gene>
    <name evidence="3" type="ORF">UFOPK1835_00609</name>
</gene>
<dbReference type="SUPFAM" id="SSF55681">
    <property type="entry name" value="Class II aaRS and biotin synthetases"/>
    <property type="match status" value="1"/>
</dbReference>
<evidence type="ECO:0000313" key="3">
    <source>
        <dbReference type="EMBL" id="CAB4603605.1"/>
    </source>
</evidence>
<dbReference type="PROSITE" id="PS51733">
    <property type="entry name" value="BPL_LPL_CATALYTIC"/>
    <property type="match status" value="1"/>
</dbReference>
<feature type="domain" description="BPL/LPL catalytic" evidence="2">
    <location>
        <begin position="11"/>
        <end position="203"/>
    </location>
</feature>
<dbReference type="AlphaFoldDB" id="A0A6J6GXD0"/>
<dbReference type="GO" id="GO:0005737">
    <property type="term" value="C:cytoplasm"/>
    <property type="evidence" value="ECO:0007669"/>
    <property type="project" value="TreeGrafter"/>
</dbReference>
<sequence length="273" mass="29001">MVADMERSFDTTAVPGTRFTEVRRVAETGSTNRDLLKLASEGASEGVVLVADHQTAGRGRLDRSWSAPPGSSLLVSALIRPELDPPEVFLVTVAAAVAACEACDTVAGVRPGIKWPNDLVVDDGGPLEGRKLSGILAESIVREGRVTAVVLGMGLNVNWPDDLPEELAGIAVSLAQLSSVAVDREELLAAWLAAFDRWLTRIESDAGRAELMEVLRSRSATLGRLVRVQMADRIVIGVAEQITGAGHLLVRSDESGELVEIAVGDVVHATIQR</sequence>
<dbReference type="EMBL" id="CAEZUP010000017">
    <property type="protein sequence ID" value="CAB4603605.1"/>
    <property type="molecule type" value="Genomic_DNA"/>
</dbReference>
<dbReference type="Pfam" id="PF02237">
    <property type="entry name" value="BPL_C"/>
    <property type="match status" value="1"/>
</dbReference>
<accession>A0A6J6GXD0</accession>
<organism evidence="3">
    <name type="scientific">freshwater metagenome</name>
    <dbReference type="NCBI Taxonomy" id="449393"/>
    <lineage>
        <taxon>unclassified sequences</taxon>
        <taxon>metagenomes</taxon>
        <taxon>ecological metagenomes</taxon>
    </lineage>
</organism>
<dbReference type="Pfam" id="PF03099">
    <property type="entry name" value="BPL_LplA_LipB"/>
    <property type="match status" value="1"/>
</dbReference>
<dbReference type="InterPro" id="IPR004143">
    <property type="entry name" value="BPL_LPL_catalytic"/>
</dbReference>
<evidence type="ECO:0000256" key="1">
    <source>
        <dbReference type="ARBA" id="ARBA00022598"/>
    </source>
</evidence>
<protein>
    <submittedName>
        <fullName evidence="3">Unannotated protein</fullName>
    </submittedName>
</protein>
<dbReference type="CDD" id="cd16442">
    <property type="entry name" value="BPL"/>
    <property type="match status" value="1"/>
</dbReference>
<keyword evidence="1" id="KW-0436">Ligase</keyword>